<evidence type="ECO:0000313" key="3">
    <source>
        <dbReference type="Proteomes" id="UP001367508"/>
    </source>
</evidence>
<keyword evidence="1" id="KW-1133">Transmembrane helix</keyword>
<protein>
    <submittedName>
        <fullName evidence="2">Uncharacterized protein</fullName>
    </submittedName>
</protein>
<proteinExistence type="predicted"/>
<comment type="caution">
    <text evidence="2">The sequence shown here is derived from an EMBL/GenBank/DDBJ whole genome shotgun (WGS) entry which is preliminary data.</text>
</comment>
<evidence type="ECO:0000256" key="1">
    <source>
        <dbReference type="SAM" id="Phobius"/>
    </source>
</evidence>
<name>A0AAN9QWB2_CANGL</name>
<sequence length="110" mass="12535">MALNGNHYLFTSSVTFKSYVIMKHKYYIFQTNCIPVLTMIDWKISLYENNTNNLKATNKFGVLANDLPKVGIFIVGMCMASAPCMGLLYLSLKSWLEQVYLPNQTHKEGT</sequence>
<dbReference type="AlphaFoldDB" id="A0AAN9QWB2"/>
<keyword evidence="1" id="KW-0472">Membrane</keyword>
<organism evidence="2 3">
    <name type="scientific">Canavalia gladiata</name>
    <name type="common">Sword bean</name>
    <name type="synonym">Dolichos gladiatus</name>
    <dbReference type="NCBI Taxonomy" id="3824"/>
    <lineage>
        <taxon>Eukaryota</taxon>
        <taxon>Viridiplantae</taxon>
        <taxon>Streptophyta</taxon>
        <taxon>Embryophyta</taxon>
        <taxon>Tracheophyta</taxon>
        <taxon>Spermatophyta</taxon>
        <taxon>Magnoliopsida</taxon>
        <taxon>eudicotyledons</taxon>
        <taxon>Gunneridae</taxon>
        <taxon>Pentapetalae</taxon>
        <taxon>rosids</taxon>
        <taxon>fabids</taxon>
        <taxon>Fabales</taxon>
        <taxon>Fabaceae</taxon>
        <taxon>Papilionoideae</taxon>
        <taxon>50 kb inversion clade</taxon>
        <taxon>NPAAA clade</taxon>
        <taxon>indigoferoid/millettioid clade</taxon>
        <taxon>Phaseoleae</taxon>
        <taxon>Canavalia</taxon>
    </lineage>
</organism>
<dbReference type="EMBL" id="JAYMYQ010000002">
    <property type="protein sequence ID" value="KAK7349461.1"/>
    <property type="molecule type" value="Genomic_DNA"/>
</dbReference>
<accession>A0AAN9QWB2</accession>
<gene>
    <name evidence="2" type="ORF">VNO77_06846</name>
</gene>
<dbReference type="Proteomes" id="UP001367508">
    <property type="component" value="Unassembled WGS sequence"/>
</dbReference>
<evidence type="ECO:0000313" key="2">
    <source>
        <dbReference type="EMBL" id="KAK7349461.1"/>
    </source>
</evidence>
<keyword evidence="3" id="KW-1185">Reference proteome</keyword>
<keyword evidence="1" id="KW-0812">Transmembrane</keyword>
<reference evidence="2 3" key="1">
    <citation type="submission" date="2024-01" db="EMBL/GenBank/DDBJ databases">
        <title>The genomes of 5 underutilized Papilionoideae crops provide insights into root nodulation and disease resistanc.</title>
        <authorList>
            <person name="Jiang F."/>
        </authorList>
    </citation>
    <scope>NUCLEOTIDE SEQUENCE [LARGE SCALE GENOMIC DNA]</scope>
    <source>
        <strain evidence="2">LVBAO_FW01</strain>
        <tissue evidence="2">Leaves</tissue>
    </source>
</reference>
<feature type="transmembrane region" description="Helical" evidence="1">
    <location>
        <begin position="70"/>
        <end position="90"/>
    </location>
</feature>